<dbReference type="Pfam" id="PF01594">
    <property type="entry name" value="AI-2E_transport"/>
    <property type="match status" value="1"/>
</dbReference>
<dbReference type="OrthoDB" id="5605642at2"/>
<dbReference type="GO" id="GO:0016020">
    <property type="term" value="C:membrane"/>
    <property type="evidence" value="ECO:0007669"/>
    <property type="project" value="UniProtKB-SubCell"/>
</dbReference>
<dbReference type="KEGG" id="fad:CDH04_04580"/>
<dbReference type="Proteomes" id="UP000681131">
    <property type="component" value="Chromosome"/>
</dbReference>
<keyword evidence="10" id="KW-1185">Reference proteome</keyword>
<evidence type="ECO:0000256" key="4">
    <source>
        <dbReference type="ARBA" id="ARBA00022989"/>
    </source>
</evidence>
<comment type="similarity">
    <text evidence="2">Belongs to the autoinducer-2 exporter (AI-2E) (TC 2.A.86) family.</text>
</comment>
<evidence type="ECO:0000256" key="2">
    <source>
        <dbReference type="ARBA" id="ARBA00009773"/>
    </source>
</evidence>
<accession>A0A2Z4XXW4</accession>
<comment type="subcellular location">
    <subcellularLocation>
        <location evidence="1">Membrane</location>
        <topology evidence="1">Multi-pass membrane protein</topology>
    </subcellularLocation>
</comment>
<feature type="transmembrane region" description="Helical" evidence="6">
    <location>
        <begin position="9"/>
        <end position="38"/>
    </location>
</feature>
<feature type="transmembrane region" description="Helical" evidence="6">
    <location>
        <begin position="203"/>
        <end position="225"/>
    </location>
</feature>
<dbReference type="AlphaFoldDB" id="A0A2Z4XXW4"/>
<protein>
    <submittedName>
        <fullName evidence="7">AI-2E family transporter</fullName>
    </submittedName>
</protein>
<dbReference type="RefSeq" id="WP_112869905.1">
    <property type="nucleotide sequence ID" value="NZ_CP021781.1"/>
</dbReference>
<evidence type="ECO:0000256" key="5">
    <source>
        <dbReference type="ARBA" id="ARBA00023136"/>
    </source>
</evidence>
<proteinExistence type="inferred from homology"/>
<dbReference type="PANTHER" id="PTHR21716:SF4">
    <property type="entry name" value="TRANSMEMBRANE PROTEIN 245"/>
    <property type="match status" value="1"/>
</dbReference>
<dbReference type="EMBL" id="CP021781">
    <property type="protein sequence ID" value="AXA33731.1"/>
    <property type="molecule type" value="Genomic_DNA"/>
</dbReference>
<evidence type="ECO:0000256" key="1">
    <source>
        <dbReference type="ARBA" id="ARBA00004141"/>
    </source>
</evidence>
<keyword evidence="5 6" id="KW-0472">Membrane</keyword>
<dbReference type="PANTHER" id="PTHR21716">
    <property type="entry name" value="TRANSMEMBRANE PROTEIN"/>
    <property type="match status" value="1"/>
</dbReference>
<feature type="transmembrane region" description="Helical" evidence="6">
    <location>
        <begin position="58"/>
        <end position="80"/>
    </location>
</feature>
<organism evidence="7 9">
    <name type="scientific">Francisella adeliensis</name>
    <dbReference type="NCBI Taxonomy" id="2007306"/>
    <lineage>
        <taxon>Bacteria</taxon>
        <taxon>Pseudomonadati</taxon>
        <taxon>Pseudomonadota</taxon>
        <taxon>Gammaproteobacteria</taxon>
        <taxon>Thiotrichales</taxon>
        <taxon>Francisellaceae</taxon>
        <taxon>Francisella</taxon>
    </lineage>
</organism>
<evidence type="ECO:0000313" key="8">
    <source>
        <dbReference type="EMBL" id="QIW11965.1"/>
    </source>
</evidence>
<feature type="transmembrane region" description="Helical" evidence="6">
    <location>
        <begin position="312"/>
        <end position="331"/>
    </location>
</feature>
<name>A0A2Z4XXW4_9GAMM</name>
<keyword evidence="4 6" id="KW-1133">Transmembrane helix</keyword>
<reference evidence="8 10" key="2">
    <citation type="submission" date="2019-08" db="EMBL/GenBank/DDBJ databases">
        <title>Complete genome sequences of Francisella adeliensis (FSC1325 and FSC1326).</title>
        <authorList>
            <person name="Ohrman C."/>
            <person name="Uneklint I."/>
            <person name="Vallesi A."/>
            <person name="Karlsson L."/>
            <person name="Sjodin A."/>
        </authorList>
    </citation>
    <scope>NUCLEOTIDE SEQUENCE [LARGE SCALE GENOMIC DNA]</scope>
    <source>
        <strain evidence="8 10">FSC1325</strain>
    </source>
</reference>
<evidence type="ECO:0000256" key="3">
    <source>
        <dbReference type="ARBA" id="ARBA00022692"/>
    </source>
</evidence>
<sequence length="340" mass="37544">MSYSNIKKLVIVCLLGALIVWVLYPFIYAILFASLLAIILAPVQKKLEVHIGKHRSSFFLALVILLGVFIPLLIIVSYAIHEIILYVQNIQSLSESSKQLGDYLIKIPYIGDQLDQKLNDFIAIIQKDQEKILKNIDQVLPALKYVGFTSLSFITNFLITLLVMYQFLVSGTTVEQFFKKVVLKDFNDRDNFIEAAINTTRRVSIAIISTAVLVGIIMGTTFITIGLPSPVLFAFICALASMIPFMVSIVYIALAFGIFVLLGSTKAIIVLVIGFGLNMFTDNIMQPKIINKGVTLSFAASLLGILGGLQAFGFIGIFLGPVIFNVAYVGLEKLMDNKDI</sequence>
<evidence type="ECO:0000313" key="9">
    <source>
        <dbReference type="Proteomes" id="UP000251120"/>
    </source>
</evidence>
<dbReference type="InterPro" id="IPR002549">
    <property type="entry name" value="AI-2E-like"/>
</dbReference>
<evidence type="ECO:0000256" key="6">
    <source>
        <dbReference type="SAM" id="Phobius"/>
    </source>
</evidence>
<feature type="transmembrane region" description="Helical" evidence="6">
    <location>
        <begin position="145"/>
        <end position="168"/>
    </location>
</feature>
<feature type="transmembrane region" description="Helical" evidence="6">
    <location>
        <begin position="258"/>
        <end position="277"/>
    </location>
</feature>
<evidence type="ECO:0000313" key="10">
    <source>
        <dbReference type="Proteomes" id="UP000681131"/>
    </source>
</evidence>
<gene>
    <name evidence="7" type="ORF">CDH04_04580</name>
    <name evidence="8" type="ORF">FZC43_04585</name>
</gene>
<evidence type="ECO:0000313" key="7">
    <source>
        <dbReference type="EMBL" id="AXA33731.1"/>
    </source>
</evidence>
<feature type="transmembrane region" description="Helical" evidence="6">
    <location>
        <begin position="232"/>
        <end position="252"/>
    </location>
</feature>
<dbReference type="EMBL" id="CP043424">
    <property type="protein sequence ID" value="QIW11965.1"/>
    <property type="molecule type" value="Genomic_DNA"/>
</dbReference>
<reference evidence="7 9" key="1">
    <citation type="submission" date="2017-06" db="EMBL/GenBank/DDBJ databases">
        <title>Complete genome of Francisella adeliensis.</title>
        <authorList>
            <person name="Vallesi A."/>
            <person name="Sjodin A."/>
        </authorList>
    </citation>
    <scope>NUCLEOTIDE SEQUENCE [LARGE SCALE GENOMIC DNA]</scope>
    <source>
        <strain evidence="7 9">FDC440</strain>
    </source>
</reference>
<keyword evidence="3 6" id="KW-0812">Transmembrane</keyword>
<dbReference type="Proteomes" id="UP000251120">
    <property type="component" value="Chromosome"/>
</dbReference>